<dbReference type="AlphaFoldDB" id="A0A6P1W3V7"/>
<protein>
    <submittedName>
        <fullName evidence="2">Uncharacterized protein</fullName>
    </submittedName>
</protein>
<dbReference type="EMBL" id="CP045997">
    <property type="protein sequence ID" value="QHV98687.1"/>
    <property type="molecule type" value="Genomic_DNA"/>
</dbReference>
<evidence type="ECO:0000313" key="3">
    <source>
        <dbReference type="Proteomes" id="UP000464577"/>
    </source>
</evidence>
<dbReference type="Proteomes" id="UP000464577">
    <property type="component" value="Chromosome"/>
</dbReference>
<proteinExistence type="predicted"/>
<accession>A0A6P1W3V7</accession>
<sequence>MAPPQTVIGFFDQVDEAQQAVQLLLRNGFTHENIGLSAQAGLKPNANHTNEAPTEEESRTGRFLFSLFGASVAAHDHDKTSLRSGTRVTVSVWSTAEASQATELLGEATEL</sequence>
<evidence type="ECO:0000313" key="2">
    <source>
        <dbReference type="EMBL" id="QHV98687.1"/>
    </source>
</evidence>
<organism evidence="2 3">
    <name type="scientific">Spirosoma endbachense</name>
    <dbReference type="NCBI Taxonomy" id="2666025"/>
    <lineage>
        <taxon>Bacteria</taxon>
        <taxon>Pseudomonadati</taxon>
        <taxon>Bacteroidota</taxon>
        <taxon>Cytophagia</taxon>
        <taxon>Cytophagales</taxon>
        <taxon>Cytophagaceae</taxon>
        <taxon>Spirosoma</taxon>
    </lineage>
</organism>
<reference evidence="2 3" key="1">
    <citation type="submission" date="2019-11" db="EMBL/GenBank/DDBJ databases">
        <title>Spirosoma endbachense sp. nov., isolated from a natural salt meadow.</title>
        <authorList>
            <person name="Rojas J."/>
            <person name="Ambika Manirajan B."/>
            <person name="Ratering S."/>
            <person name="Suarez C."/>
            <person name="Geissler-Plaum R."/>
            <person name="Schnell S."/>
        </authorList>
    </citation>
    <scope>NUCLEOTIDE SEQUENCE [LARGE SCALE GENOMIC DNA]</scope>
    <source>
        <strain evidence="2 3">I-24</strain>
    </source>
</reference>
<feature type="region of interest" description="Disordered" evidence="1">
    <location>
        <begin position="36"/>
        <end position="58"/>
    </location>
</feature>
<gene>
    <name evidence="2" type="ORF">GJR95_28400</name>
</gene>
<evidence type="ECO:0000256" key="1">
    <source>
        <dbReference type="SAM" id="MobiDB-lite"/>
    </source>
</evidence>
<name>A0A6P1W3V7_9BACT</name>
<keyword evidence="3" id="KW-1185">Reference proteome</keyword>
<dbReference type="RefSeq" id="WP_162389096.1">
    <property type="nucleotide sequence ID" value="NZ_CP045997.1"/>
</dbReference>
<dbReference type="KEGG" id="senf:GJR95_28400"/>